<sequence>MSLSSIQAKWKINKSDQELLAKQVLVVAARDNVQAVALIACQQFGSTIYICDETTSKVATDIVATPQPDTILFLKASVGYRSFDSTTWLGESVEGLRFLGLAAALIPSLDLIDGAKVLNTMLRSSASDQMLLPTVRQLKDLLGSLQPRSYRARFSDSVVEWQIKLQKEALPHICVDEGRSGDSSSFLFRSAPSPEMVAELVHIFRQASKGDFTFTGVTIKAGAAAAWVAAFIEWCSGLPPSIYMEDNQELLEQPDSLIRLVVPKTLKGLQEGLGINVHDSLGHPDESFVAPASSTSFSGMATIENYGKWLLESFGLKGASLEALHEALNYAIPQAVAKLKWVEFDVSTEGSYYDKKGPSVDDYTLHPLPHTSEIADVYSKLLSLANTPRFARLDRHMLIADSPLVSRYLESLRKTCPCSQCCREMLLRADIRESPCRQDKFFEFISFITIDILVLSLFRSPDVLLVKLSDKRNGSDSLKDALFHLIRDGVPEYTKDEPTYTISLLAWARAMVGHKASVEGEDSNTVATSGYGQVIYPTLFDTLDIKRQGYLGLTSHQGVLIYEGEIYRTVTADEGGSAQHELLSLDLSYPKPTSVPLNAFPDLTVFWKVSEQDNGELSVALSVRSRTDSLLSVRKNPIDLLRILGKCLLIEQCPHDGYRETAYKSTFFSHKGPLDTHQEACDTAYDVDVIPVSDASDLRCFSLTCTREQAILRKNACMDCCLRACIDIGIHVLIL</sequence>
<accession>A0AAE8M9W0</accession>
<evidence type="ECO:0000313" key="2">
    <source>
        <dbReference type="Proteomes" id="UP001187734"/>
    </source>
</evidence>
<protein>
    <submittedName>
        <fullName evidence="1">Uncharacterized protein</fullName>
    </submittedName>
</protein>
<name>A0AAE8M9W0_9HYPO</name>
<dbReference type="Proteomes" id="UP001187734">
    <property type="component" value="Unassembled WGS sequence"/>
</dbReference>
<keyword evidence="2" id="KW-1185">Reference proteome</keyword>
<organism evidence="1 2">
    <name type="scientific">Fusarium torulosum</name>
    <dbReference type="NCBI Taxonomy" id="33205"/>
    <lineage>
        <taxon>Eukaryota</taxon>
        <taxon>Fungi</taxon>
        <taxon>Dikarya</taxon>
        <taxon>Ascomycota</taxon>
        <taxon>Pezizomycotina</taxon>
        <taxon>Sordariomycetes</taxon>
        <taxon>Hypocreomycetidae</taxon>
        <taxon>Hypocreales</taxon>
        <taxon>Nectriaceae</taxon>
        <taxon>Fusarium</taxon>
    </lineage>
</organism>
<reference evidence="1" key="1">
    <citation type="submission" date="2018-03" db="EMBL/GenBank/DDBJ databases">
        <authorList>
            <person name="Guldener U."/>
        </authorList>
    </citation>
    <scope>NUCLEOTIDE SEQUENCE</scope>
</reference>
<comment type="caution">
    <text evidence="1">The sequence shown here is derived from an EMBL/GenBank/DDBJ whole genome shotgun (WGS) entry which is preliminary data.</text>
</comment>
<gene>
    <name evidence="1" type="ORF">FTOL_06452</name>
</gene>
<evidence type="ECO:0000313" key="1">
    <source>
        <dbReference type="EMBL" id="SPJ78063.1"/>
    </source>
</evidence>
<dbReference type="AlphaFoldDB" id="A0AAE8M9W0"/>
<dbReference type="EMBL" id="ONZP01000213">
    <property type="protein sequence ID" value="SPJ78063.1"/>
    <property type="molecule type" value="Genomic_DNA"/>
</dbReference>
<proteinExistence type="predicted"/>